<feature type="transmembrane region" description="Helical" evidence="4">
    <location>
        <begin position="47"/>
        <end position="66"/>
    </location>
</feature>
<evidence type="ECO:0000256" key="2">
    <source>
        <dbReference type="ARBA" id="ARBA00012438"/>
    </source>
</evidence>
<comment type="catalytic activity">
    <reaction evidence="1">
        <text>ATP + protein L-histidine = ADP + protein N-phospho-L-histidine.</text>
        <dbReference type="EC" id="2.7.13.3"/>
    </reaction>
</comment>
<dbReference type="InterPro" id="IPR013783">
    <property type="entry name" value="Ig-like_fold"/>
</dbReference>
<dbReference type="Gene3D" id="3.30.450.40">
    <property type="match status" value="1"/>
</dbReference>
<evidence type="ECO:0000313" key="7">
    <source>
        <dbReference type="Proteomes" id="UP001589844"/>
    </source>
</evidence>
<dbReference type="InterPro" id="IPR005467">
    <property type="entry name" value="His_kinase_dom"/>
</dbReference>
<dbReference type="Gene3D" id="2.60.40.10">
    <property type="entry name" value="Immunoglobulins"/>
    <property type="match status" value="1"/>
</dbReference>
<dbReference type="PANTHER" id="PTHR43547">
    <property type="entry name" value="TWO-COMPONENT HISTIDINE KINASE"/>
    <property type="match status" value="1"/>
</dbReference>
<dbReference type="Pfam" id="PF02518">
    <property type="entry name" value="HATPase_c"/>
    <property type="match status" value="1"/>
</dbReference>
<dbReference type="InterPro" id="IPR011123">
    <property type="entry name" value="Y_Y_Y"/>
</dbReference>
<dbReference type="RefSeq" id="WP_390214085.1">
    <property type="nucleotide sequence ID" value="NZ_JBHLXJ010000018.1"/>
</dbReference>
<evidence type="ECO:0000256" key="3">
    <source>
        <dbReference type="ARBA" id="ARBA00022553"/>
    </source>
</evidence>
<evidence type="ECO:0000259" key="5">
    <source>
        <dbReference type="PROSITE" id="PS50109"/>
    </source>
</evidence>
<evidence type="ECO:0000313" key="6">
    <source>
        <dbReference type="EMBL" id="MFC0351469.1"/>
    </source>
</evidence>
<name>A0ABV6II00_9BURK</name>
<dbReference type="PANTHER" id="PTHR43547:SF2">
    <property type="entry name" value="HYBRID SIGNAL TRANSDUCTION HISTIDINE KINASE C"/>
    <property type="match status" value="1"/>
</dbReference>
<dbReference type="PROSITE" id="PS50109">
    <property type="entry name" value="HIS_KIN"/>
    <property type="match status" value="1"/>
</dbReference>
<accession>A0ABV6II00</accession>
<dbReference type="SMART" id="SM00065">
    <property type="entry name" value="GAF"/>
    <property type="match status" value="1"/>
</dbReference>
<reference evidence="6 7" key="1">
    <citation type="submission" date="2024-09" db="EMBL/GenBank/DDBJ databases">
        <authorList>
            <person name="Sun Q."/>
            <person name="Mori K."/>
        </authorList>
    </citation>
    <scope>NUCLEOTIDE SEQUENCE [LARGE SCALE GENOMIC DNA]</scope>
    <source>
        <strain evidence="6 7">CCM 8677</strain>
    </source>
</reference>
<keyword evidence="4" id="KW-0812">Transmembrane</keyword>
<protein>
    <recommendedName>
        <fullName evidence="2">histidine kinase</fullName>
        <ecNumber evidence="2">2.7.13.3</ecNumber>
    </recommendedName>
</protein>
<dbReference type="SUPFAM" id="SSF63829">
    <property type="entry name" value="Calcium-dependent phosphotriesterase"/>
    <property type="match status" value="3"/>
</dbReference>
<keyword evidence="4" id="KW-1133">Transmembrane helix</keyword>
<dbReference type="InterPro" id="IPR036890">
    <property type="entry name" value="HATPase_C_sf"/>
</dbReference>
<dbReference type="InterPro" id="IPR015943">
    <property type="entry name" value="WD40/YVTN_repeat-like_dom_sf"/>
</dbReference>
<dbReference type="Pfam" id="PF07494">
    <property type="entry name" value="Reg_prop"/>
    <property type="match status" value="2"/>
</dbReference>
<dbReference type="EMBL" id="JBHLXJ010000018">
    <property type="protein sequence ID" value="MFC0351469.1"/>
    <property type="molecule type" value="Genomic_DNA"/>
</dbReference>
<dbReference type="InterPro" id="IPR036097">
    <property type="entry name" value="HisK_dim/P_sf"/>
</dbReference>
<feature type="domain" description="Histidine kinase" evidence="5">
    <location>
        <begin position="1160"/>
        <end position="1392"/>
    </location>
</feature>
<dbReference type="CDD" id="cd00082">
    <property type="entry name" value="HisKA"/>
    <property type="match status" value="1"/>
</dbReference>
<dbReference type="InterPro" id="IPR003594">
    <property type="entry name" value="HATPase_dom"/>
</dbReference>
<comment type="caution">
    <text evidence="6">The sequence shown here is derived from an EMBL/GenBank/DDBJ whole genome shotgun (WGS) entry which is preliminary data.</text>
</comment>
<evidence type="ECO:0000256" key="4">
    <source>
        <dbReference type="SAM" id="Phobius"/>
    </source>
</evidence>
<dbReference type="PRINTS" id="PR00344">
    <property type="entry name" value="BCTRLSENSOR"/>
</dbReference>
<keyword evidence="3" id="KW-0597">Phosphoprotein</keyword>
<dbReference type="SUPFAM" id="SSF55781">
    <property type="entry name" value="GAF domain-like"/>
    <property type="match status" value="1"/>
</dbReference>
<keyword evidence="7" id="KW-1185">Reference proteome</keyword>
<dbReference type="Gene3D" id="3.30.565.10">
    <property type="entry name" value="Histidine kinase-like ATPase, C-terminal domain"/>
    <property type="match status" value="1"/>
</dbReference>
<dbReference type="Pfam" id="PF07495">
    <property type="entry name" value="Y_Y_Y"/>
    <property type="match status" value="1"/>
</dbReference>
<dbReference type="SUPFAM" id="SSF55874">
    <property type="entry name" value="ATPase domain of HSP90 chaperone/DNA topoisomerase II/histidine kinase"/>
    <property type="match status" value="1"/>
</dbReference>
<dbReference type="Proteomes" id="UP001589844">
    <property type="component" value="Unassembled WGS sequence"/>
</dbReference>
<dbReference type="InterPro" id="IPR029016">
    <property type="entry name" value="GAF-like_dom_sf"/>
</dbReference>
<dbReference type="SMART" id="SM00387">
    <property type="entry name" value="HATPase_c"/>
    <property type="match status" value="1"/>
</dbReference>
<dbReference type="EC" id="2.7.13.3" evidence="2"/>
<organism evidence="6 7">
    <name type="scientific">Undibacterium danionis</name>
    <dbReference type="NCBI Taxonomy" id="1812100"/>
    <lineage>
        <taxon>Bacteria</taxon>
        <taxon>Pseudomonadati</taxon>
        <taxon>Pseudomonadota</taxon>
        <taxon>Betaproteobacteria</taxon>
        <taxon>Burkholderiales</taxon>
        <taxon>Oxalobacteraceae</taxon>
        <taxon>Undibacterium</taxon>
    </lineage>
</organism>
<gene>
    <name evidence="6" type="ORF">ACFFJH_16735</name>
</gene>
<dbReference type="SUPFAM" id="SSF47384">
    <property type="entry name" value="Homodimeric domain of signal transducing histidine kinase"/>
    <property type="match status" value="1"/>
</dbReference>
<dbReference type="InterPro" id="IPR004358">
    <property type="entry name" value="Sig_transdc_His_kin-like_C"/>
</dbReference>
<dbReference type="InterPro" id="IPR003661">
    <property type="entry name" value="HisK_dim/P_dom"/>
</dbReference>
<feature type="transmembrane region" description="Helical" evidence="4">
    <location>
        <begin position="15"/>
        <end position="35"/>
    </location>
</feature>
<dbReference type="Pfam" id="PF13185">
    <property type="entry name" value="GAF_2"/>
    <property type="match status" value="1"/>
</dbReference>
<dbReference type="Gene3D" id="1.10.287.130">
    <property type="match status" value="1"/>
</dbReference>
<sequence>MHVSIASILNLLVPIFRYGAGFWVAPRIFTPAIFFANQSCIFSRLRLSSLAVVSIVVLILGGGLVSEPAQAGSLHRLRFDHFSVDQGLPSTGITTIYQTRDGYVWIGTANGLVRYDGRHMQVFSNSPDKPDSLSHNRIFSLFEDSQQNLWIGTRRGLDRLDLKTDLIQRYSIAPELNEKDKVVYGIAQAGSGELWLGTASGLKLFNVQTGRYRNWQPQAGDSAYFSGEVRALLSDGAGGVWIGQGRRVAHINQSGQLLLQFPASDEGTEHKLQAIDKLVRSLAFDPSGQLWVGLTGGLSLWSIENNRATPVPLPPELRLPKASVTAIVQDQEKSMWLGMSDDQGLFRWHVQQKKLERFVNTPSVASSLSGNSLTALTLDATGGLWVGTTDYGVNLVDLNGHGFQTYLNVPGDVHSISNRLVTAVIPDRDDYVWLGTLGGGLNRLHVPTGDAERFTTSQMGVEYIRALLLDDKKQLWVGGERLEVFDPKKRSSKQVILDPDFPAGARITALNRDDKGNVWAGTSAGLYRVGADLRVQAYHANESQSGCLNDDAIDSLLFDTEKRLWVGTKGGLFLWREEDASFEMIGKGEKGTINPEKLGVTSLRQDKQGRIWVASLQGLLEVQPKSDNAADTAVVASNKSGVTNLSKGITARRHAADWSLVSWANTPGLPDDVIESMQDADNGEIWLSSERGLMRFNPEQKVGRSFPSYGRFEGAFNFGAAARAPDGGMFFGGVGLVYFRPDNIRDNVIPARVVVSDILLFNKSLTNWNSRGAIDSKKGQESASGKDNNYSYDLKSIGITGTLSAARQIQLNHEQTMVSFELAALHFYNRSQNRYAWKLEGYDKEWIVGQSDRGVATYTNLDAGTYRLLGRAANFDGIWSESTVLLEVVVLPPYWRTPWWYSLWALLILGLAALFYQRRVQGIRATQLYLEQQVKRQTQEVLEQKKLAEIQREIAEHARHNLGRLSEIGLQITSSLDVNEILDTLYINIRSLISASTIGVGFVDWEKRQINFEYTMQGELRILPYSRSLDALEQPATQCVLNGQEMLIDEILHDSRKLDSITAGKMGQVDTLLENGLSTENSRSGIYVPMILSGRVMGLIGALSMKPKAFGLDELNILRTLAAYTAVAYDNAEAYRRLQLTQSKLVEQEKLAALGSLVAGVAHELNTPIGNSLLMASTMLEMNRQFLKQVQSNQLRRSDLEKFCENTSVSSDLMMRNLTNAANLVSSFKQIAVDQTSDQRRTFDLLNFCEEVVLTLSNRIKREGHESQIKVEAGLELDSYPGSLGQVLSNLIINAMVHGLHEKQNGVIRITGRAYGASNIILTVEDNGQGIAKENLDRIFEPFFTTRLGKGGSGLGLHICYNMVSSVLGGSITVESEVGHGARFIIILPKVAPLERTT</sequence>
<dbReference type="InterPro" id="IPR011110">
    <property type="entry name" value="Reg_prop"/>
</dbReference>
<keyword evidence="4" id="KW-0472">Membrane</keyword>
<evidence type="ECO:0000256" key="1">
    <source>
        <dbReference type="ARBA" id="ARBA00000085"/>
    </source>
</evidence>
<proteinExistence type="predicted"/>
<dbReference type="InterPro" id="IPR003018">
    <property type="entry name" value="GAF"/>
</dbReference>
<dbReference type="Gene3D" id="2.130.10.10">
    <property type="entry name" value="YVTN repeat-like/Quinoprotein amine dehydrogenase"/>
    <property type="match status" value="3"/>
</dbReference>